<name>A0A060RAA5_9BACT</name>
<dbReference type="SUPFAM" id="SSF46955">
    <property type="entry name" value="Putative DNA-binding domain"/>
    <property type="match status" value="1"/>
</dbReference>
<organism evidence="2 3">
    <name type="scientific">Mucinivorans hirudinis</name>
    <dbReference type="NCBI Taxonomy" id="1433126"/>
    <lineage>
        <taxon>Bacteria</taxon>
        <taxon>Pseudomonadati</taxon>
        <taxon>Bacteroidota</taxon>
        <taxon>Bacteroidia</taxon>
        <taxon>Bacteroidales</taxon>
        <taxon>Rikenellaceae</taxon>
        <taxon>Mucinivorans</taxon>
    </lineage>
</organism>
<proteinExistence type="predicted"/>
<sequence length="99" mass="11519">MENLSKEHNVQLIEISEAIDQINELLFEAVNQNRPLLRGDIFISDAELSEILKVSRRTLQLWRNEGKISYLMLGGKVLYRESDVQAMLDAHYCKAFYEC</sequence>
<dbReference type="AlphaFoldDB" id="A0A060RAA5"/>
<evidence type="ECO:0000259" key="1">
    <source>
        <dbReference type="Pfam" id="PF12728"/>
    </source>
</evidence>
<keyword evidence="3" id="KW-1185">Reference proteome</keyword>
<gene>
    <name evidence="2" type="ORF">BN938_2501</name>
</gene>
<dbReference type="OrthoDB" id="961769at2"/>
<dbReference type="PANTHER" id="PTHR34585">
    <property type="match status" value="1"/>
</dbReference>
<dbReference type="EMBL" id="HG934468">
    <property type="protein sequence ID" value="CDN32571.1"/>
    <property type="molecule type" value="Genomic_DNA"/>
</dbReference>
<dbReference type="Pfam" id="PF12728">
    <property type="entry name" value="HTH_17"/>
    <property type="match status" value="1"/>
</dbReference>
<dbReference type="Proteomes" id="UP000027616">
    <property type="component" value="Chromosome I"/>
</dbReference>
<evidence type="ECO:0000313" key="3">
    <source>
        <dbReference type="Proteomes" id="UP000027616"/>
    </source>
</evidence>
<protein>
    <recommendedName>
        <fullName evidence="1">Helix-turn-helix domain-containing protein</fullName>
    </recommendedName>
</protein>
<dbReference type="InterPro" id="IPR009061">
    <property type="entry name" value="DNA-bd_dom_put_sf"/>
</dbReference>
<feature type="domain" description="Helix-turn-helix" evidence="1">
    <location>
        <begin position="46"/>
        <end position="90"/>
    </location>
</feature>
<dbReference type="HOGENOM" id="CLU_133781_3_1_10"/>
<dbReference type="KEGG" id="rbc:BN938_2501"/>
<accession>A0A060RAA5</accession>
<dbReference type="InterPro" id="IPR041657">
    <property type="entry name" value="HTH_17"/>
</dbReference>
<evidence type="ECO:0000313" key="2">
    <source>
        <dbReference type="EMBL" id="CDN32571.1"/>
    </source>
</evidence>
<dbReference type="PATRIC" id="fig|1433126.3.peg.2477"/>
<reference evidence="2 3" key="1">
    <citation type="journal article" date="2015" name="Genome Announc.">
        <title>Complete Genome Sequence of the Novel Leech Symbiont Mucinivorans hirudinis M3T.</title>
        <authorList>
            <person name="Nelson M.C."/>
            <person name="Bomar L."/>
            <person name="Graf J."/>
        </authorList>
    </citation>
    <scope>NUCLEOTIDE SEQUENCE [LARGE SCALE GENOMIC DNA]</scope>
    <source>
        <strain evidence="3">M3</strain>
    </source>
</reference>
<dbReference type="PANTHER" id="PTHR34585:SF22">
    <property type="entry name" value="HELIX-TURN-HELIX DOMAIN-CONTAINING PROTEIN"/>
    <property type="match status" value="1"/>
</dbReference>